<evidence type="ECO:0000256" key="2">
    <source>
        <dbReference type="ARBA" id="ARBA00022473"/>
    </source>
</evidence>
<sequence>MKKSPRQGYVPMMVGMGDESTMKRVEVPIKFLHHTCIVQLLDASVEEFGYSKGLIKIKYDPDSFDMKLPPGFSMQMKP</sequence>
<comment type="similarity">
    <text evidence="1">Belongs to the ARG7 family.</text>
</comment>
<dbReference type="Pfam" id="PF02519">
    <property type="entry name" value="Auxin_inducible"/>
    <property type="match status" value="1"/>
</dbReference>
<accession>A0AAN7Q5U5</accession>
<dbReference type="PANTHER" id="PTHR31374:SF30">
    <property type="entry name" value="SAUR-LIKE AUXIN-RESPONSIVE FAMILY PROTEIN"/>
    <property type="match status" value="1"/>
</dbReference>
<gene>
    <name evidence="4" type="ORF">SAY87_018626</name>
</gene>
<evidence type="ECO:0008006" key="6">
    <source>
        <dbReference type="Google" id="ProtNLM"/>
    </source>
</evidence>
<evidence type="ECO:0000256" key="1">
    <source>
        <dbReference type="ARBA" id="ARBA00006974"/>
    </source>
</evidence>
<evidence type="ECO:0000313" key="4">
    <source>
        <dbReference type="EMBL" id="KAK4757325.1"/>
    </source>
</evidence>
<keyword evidence="3" id="KW-0341">Growth regulation</keyword>
<name>A0AAN7Q5U5_9MYRT</name>
<evidence type="ECO:0000313" key="5">
    <source>
        <dbReference type="Proteomes" id="UP001345219"/>
    </source>
</evidence>
<protein>
    <recommendedName>
        <fullName evidence="6">Auxin-responsive protein</fullName>
    </recommendedName>
</protein>
<organism evidence="4 5">
    <name type="scientific">Trapa incisa</name>
    <dbReference type="NCBI Taxonomy" id="236973"/>
    <lineage>
        <taxon>Eukaryota</taxon>
        <taxon>Viridiplantae</taxon>
        <taxon>Streptophyta</taxon>
        <taxon>Embryophyta</taxon>
        <taxon>Tracheophyta</taxon>
        <taxon>Spermatophyta</taxon>
        <taxon>Magnoliopsida</taxon>
        <taxon>eudicotyledons</taxon>
        <taxon>Gunneridae</taxon>
        <taxon>Pentapetalae</taxon>
        <taxon>rosids</taxon>
        <taxon>malvids</taxon>
        <taxon>Myrtales</taxon>
        <taxon>Lythraceae</taxon>
        <taxon>Trapa</taxon>
    </lineage>
</organism>
<dbReference type="GO" id="GO:0009733">
    <property type="term" value="P:response to auxin"/>
    <property type="evidence" value="ECO:0007669"/>
    <property type="project" value="InterPro"/>
</dbReference>
<proteinExistence type="inferred from homology"/>
<dbReference type="EMBL" id="JAXIOK010000012">
    <property type="protein sequence ID" value="KAK4757325.1"/>
    <property type="molecule type" value="Genomic_DNA"/>
</dbReference>
<dbReference type="PANTHER" id="PTHR31374">
    <property type="entry name" value="AUXIN-INDUCED PROTEIN-LIKE-RELATED"/>
    <property type="match status" value="1"/>
</dbReference>
<dbReference type="InterPro" id="IPR003676">
    <property type="entry name" value="SAUR_fam"/>
</dbReference>
<comment type="caution">
    <text evidence="4">The sequence shown here is derived from an EMBL/GenBank/DDBJ whole genome shotgun (WGS) entry which is preliminary data.</text>
</comment>
<evidence type="ECO:0000256" key="3">
    <source>
        <dbReference type="ARBA" id="ARBA00022604"/>
    </source>
</evidence>
<dbReference type="Proteomes" id="UP001345219">
    <property type="component" value="Chromosome 15"/>
</dbReference>
<reference evidence="4 5" key="1">
    <citation type="journal article" date="2023" name="Hortic Res">
        <title>Pangenome of water caltrop reveals structural variations and asymmetric subgenome divergence after allopolyploidization.</title>
        <authorList>
            <person name="Zhang X."/>
            <person name="Chen Y."/>
            <person name="Wang L."/>
            <person name="Yuan Y."/>
            <person name="Fang M."/>
            <person name="Shi L."/>
            <person name="Lu R."/>
            <person name="Comes H.P."/>
            <person name="Ma Y."/>
            <person name="Chen Y."/>
            <person name="Huang G."/>
            <person name="Zhou Y."/>
            <person name="Zheng Z."/>
            <person name="Qiu Y."/>
        </authorList>
    </citation>
    <scope>NUCLEOTIDE SEQUENCE [LARGE SCALE GENOMIC DNA]</scope>
    <source>
        <tissue evidence="4">Roots</tissue>
    </source>
</reference>
<keyword evidence="2" id="KW-0217">Developmental protein</keyword>
<keyword evidence="5" id="KW-1185">Reference proteome</keyword>
<dbReference type="AlphaFoldDB" id="A0AAN7Q5U5"/>